<keyword evidence="2" id="KW-1185">Reference proteome</keyword>
<evidence type="ECO:0000313" key="1">
    <source>
        <dbReference type="EMBL" id="GMG14528.1"/>
    </source>
</evidence>
<dbReference type="PANTHER" id="PTHR33064">
    <property type="entry name" value="POL PROTEIN"/>
    <property type="match status" value="1"/>
</dbReference>
<gene>
    <name evidence="1" type="ORF">Pfra01_002913000</name>
</gene>
<dbReference type="PANTHER" id="PTHR33064:SF37">
    <property type="entry name" value="RIBONUCLEASE H"/>
    <property type="match status" value="1"/>
</dbReference>
<accession>A0A9W7DEH3</accession>
<dbReference type="Proteomes" id="UP001165121">
    <property type="component" value="Unassembled WGS sequence"/>
</dbReference>
<name>A0A9W7DEH3_9STRA</name>
<organism evidence="1 2">
    <name type="scientific">Phytophthora fragariaefolia</name>
    <dbReference type="NCBI Taxonomy" id="1490495"/>
    <lineage>
        <taxon>Eukaryota</taxon>
        <taxon>Sar</taxon>
        <taxon>Stramenopiles</taxon>
        <taxon>Oomycota</taxon>
        <taxon>Peronosporomycetes</taxon>
        <taxon>Peronosporales</taxon>
        <taxon>Peronosporaceae</taxon>
        <taxon>Phytophthora</taxon>
    </lineage>
</organism>
<evidence type="ECO:0000313" key="2">
    <source>
        <dbReference type="Proteomes" id="UP001165121"/>
    </source>
</evidence>
<dbReference type="EMBL" id="BSXT01018849">
    <property type="protein sequence ID" value="GMG14528.1"/>
    <property type="molecule type" value="Genomic_DNA"/>
</dbReference>
<dbReference type="InterPro" id="IPR043128">
    <property type="entry name" value="Rev_trsase/Diguanyl_cyclase"/>
</dbReference>
<protein>
    <submittedName>
        <fullName evidence="1">Unnamed protein product</fullName>
    </submittedName>
</protein>
<comment type="caution">
    <text evidence="1">The sequence shown here is derived from an EMBL/GenBank/DDBJ whole genome shotgun (WGS) entry which is preliminary data.</text>
</comment>
<sequence length="82" mass="9675">MQSFLGNLNYYSRFIEDFAIYASILYELRDIDFFDASGRDNTRLESDDQDQRDMWTQVTKAFVVLKDNIVNAPILTHFDPDK</sequence>
<reference evidence="1" key="1">
    <citation type="submission" date="2023-04" db="EMBL/GenBank/DDBJ databases">
        <title>Phytophthora fragariaefolia NBRC 109709.</title>
        <authorList>
            <person name="Ichikawa N."/>
            <person name="Sato H."/>
            <person name="Tonouchi N."/>
        </authorList>
    </citation>
    <scope>NUCLEOTIDE SEQUENCE</scope>
    <source>
        <strain evidence="1">NBRC 109709</strain>
    </source>
</reference>
<dbReference type="AlphaFoldDB" id="A0A9W7DEH3"/>
<dbReference type="SUPFAM" id="SSF56672">
    <property type="entry name" value="DNA/RNA polymerases"/>
    <property type="match status" value="1"/>
</dbReference>
<proteinExistence type="predicted"/>
<dbReference type="InterPro" id="IPR051320">
    <property type="entry name" value="Viral_Replic_Matur_Polypro"/>
</dbReference>
<dbReference type="InterPro" id="IPR043502">
    <property type="entry name" value="DNA/RNA_pol_sf"/>
</dbReference>
<dbReference type="Gene3D" id="3.30.70.270">
    <property type="match status" value="1"/>
</dbReference>
<dbReference type="OrthoDB" id="123377at2759"/>